<evidence type="ECO:0000256" key="1">
    <source>
        <dbReference type="SAM" id="MobiDB-lite"/>
    </source>
</evidence>
<name>A0A836C3T2_9CHLO</name>
<organism evidence="2 3">
    <name type="scientific">Edaphochlamys debaryana</name>
    <dbReference type="NCBI Taxonomy" id="47281"/>
    <lineage>
        <taxon>Eukaryota</taxon>
        <taxon>Viridiplantae</taxon>
        <taxon>Chlorophyta</taxon>
        <taxon>core chlorophytes</taxon>
        <taxon>Chlorophyceae</taxon>
        <taxon>CS clade</taxon>
        <taxon>Chlamydomonadales</taxon>
        <taxon>Chlamydomonadales incertae sedis</taxon>
        <taxon>Edaphochlamys</taxon>
    </lineage>
</organism>
<gene>
    <name evidence="2" type="ORF">HYH03_003906</name>
</gene>
<evidence type="ECO:0000313" key="2">
    <source>
        <dbReference type="EMBL" id="KAG2498148.1"/>
    </source>
</evidence>
<evidence type="ECO:0000313" key="3">
    <source>
        <dbReference type="Proteomes" id="UP000612055"/>
    </source>
</evidence>
<keyword evidence="3" id="KW-1185">Reference proteome</keyword>
<dbReference type="OrthoDB" id="545855at2759"/>
<feature type="region of interest" description="Disordered" evidence="1">
    <location>
        <begin position="66"/>
        <end position="88"/>
    </location>
</feature>
<protein>
    <submittedName>
        <fullName evidence="2">Uncharacterized protein</fullName>
    </submittedName>
</protein>
<accession>A0A836C3T2</accession>
<dbReference type="AlphaFoldDB" id="A0A836C3T2"/>
<proteinExistence type="predicted"/>
<dbReference type="Proteomes" id="UP000612055">
    <property type="component" value="Unassembled WGS sequence"/>
</dbReference>
<comment type="caution">
    <text evidence="2">The sequence shown here is derived from an EMBL/GenBank/DDBJ whole genome shotgun (WGS) entry which is preliminary data.</text>
</comment>
<reference evidence="2" key="1">
    <citation type="journal article" date="2020" name="bioRxiv">
        <title>Comparative genomics of Chlamydomonas.</title>
        <authorList>
            <person name="Craig R.J."/>
            <person name="Hasan A.R."/>
            <person name="Ness R.W."/>
            <person name="Keightley P.D."/>
        </authorList>
    </citation>
    <scope>NUCLEOTIDE SEQUENCE</scope>
    <source>
        <strain evidence="2">CCAP 11/70</strain>
    </source>
</reference>
<dbReference type="EMBL" id="JAEHOE010000011">
    <property type="protein sequence ID" value="KAG2498148.1"/>
    <property type="molecule type" value="Genomic_DNA"/>
</dbReference>
<sequence>MAPLVCRASTVKVVAQQRAETPVAVPRRAALSAVLAPLAAAMLAPMAQAANPKNLSRQQVLAMQRAERKEALKERADKIKKGEAKPKF</sequence>